<gene>
    <name evidence="10" type="ORF">PSM36_2066</name>
</gene>
<dbReference type="InterPro" id="IPR017850">
    <property type="entry name" value="Alkaline_phosphatase_core_sf"/>
</dbReference>
<feature type="domain" description="Sulfatase N-terminal" evidence="9">
    <location>
        <begin position="29"/>
        <end position="375"/>
    </location>
</feature>
<dbReference type="PANTHER" id="PTHR42693">
    <property type="entry name" value="ARYLSULFATASE FAMILY MEMBER"/>
    <property type="match status" value="1"/>
</dbReference>
<dbReference type="InterPro" id="IPR000917">
    <property type="entry name" value="Sulfatase_N"/>
</dbReference>
<evidence type="ECO:0000313" key="10">
    <source>
        <dbReference type="EMBL" id="SCD20873.1"/>
    </source>
</evidence>
<organism evidence="10 11">
    <name type="scientific">Proteiniphilum saccharofermentans</name>
    <dbReference type="NCBI Taxonomy" id="1642647"/>
    <lineage>
        <taxon>Bacteria</taxon>
        <taxon>Pseudomonadati</taxon>
        <taxon>Bacteroidota</taxon>
        <taxon>Bacteroidia</taxon>
        <taxon>Bacteroidales</taxon>
        <taxon>Dysgonomonadaceae</taxon>
        <taxon>Proteiniphilum</taxon>
    </lineage>
</organism>
<protein>
    <submittedName>
        <fullName evidence="10">Arylsulfatase A</fullName>
    </submittedName>
</protein>
<feature type="region of interest" description="Disordered" evidence="8">
    <location>
        <begin position="493"/>
        <end position="512"/>
    </location>
</feature>
<evidence type="ECO:0000259" key="9">
    <source>
        <dbReference type="Pfam" id="PF00884"/>
    </source>
</evidence>
<keyword evidence="3" id="KW-0479">Metal-binding</keyword>
<keyword evidence="4" id="KW-0732">Signal</keyword>
<evidence type="ECO:0000256" key="3">
    <source>
        <dbReference type="ARBA" id="ARBA00022723"/>
    </source>
</evidence>
<feature type="modified residue" description="3-oxoalanine (Ser)" evidence="7">
    <location>
        <position position="77"/>
    </location>
</feature>
<dbReference type="RefSeq" id="WP_076930805.1">
    <property type="nucleotide sequence ID" value="NZ_LT605205.1"/>
</dbReference>
<dbReference type="GO" id="GO:0004065">
    <property type="term" value="F:arylsulfatase activity"/>
    <property type="evidence" value="ECO:0007669"/>
    <property type="project" value="TreeGrafter"/>
</dbReference>
<dbReference type="SUPFAM" id="SSF53649">
    <property type="entry name" value="Alkaline phosphatase-like"/>
    <property type="match status" value="1"/>
</dbReference>
<keyword evidence="11" id="KW-1185">Reference proteome</keyword>
<evidence type="ECO:0000313" key="11">
    <source>
        <dbReference type="Proteomes" id="UP000187464"/>
    </source>
</evidence>
<evidence type="ECO:0000256" key="7">
    <source>
        <dbReference type="PIRSR" id="PIRSR600917-52"/>
    </source>
</evidence>
<dbReference type="Proteomes" id="UP000187464">
    <property type="component" value="Chromosome I"/>
</dbReference>
<evidence type="ECO:0000256" key="2">
    <source>
        <dbReference type="ARBA" id="ARBA00008779"/>
    </source>
</evidence>
<dbReference type="EMBL" id="LT605205">
    <property type="protein sequence ID" value="SCD20873.1"/>
    <property type="molecule type" value="Genomic_DNA"/>
</dbReference>
<reference evidence="10 11" key="1">
    <citation type="submission" date="2016-08" db="EMBL/GenBank/DDBJ databases">
        <authorList>
            <person name="Seilhamer J.J."/>
        </authorList>
    </citation>
    <scope>NUCLEOTIDE SEQUENCE [LARGE SCALE GENOMIC DNA]</scope>
    <source>
        <strain evidence="10">M3/6</strain>
    </source>
</reference>
<comment type="similarity">
    <text evidence="2">Belongs to the sulfatase family.</text>
</comment>
<dbReference type="GO" id="GO:0046872">
    <property type="term" value="F:metal ion binding"/>
    <property type="evidence" value="ECO:0007669"/>
    <property type="project" value="UniProtKB-KW"/>
</dbReference>
<comment type="cofactor">
    <cofactor evidence="1">
        <name>Ca(2+)</name>
        <dbReference type="ChEBI" id="CHEBI:29108"/>
    </cofactor>
</comment>
<evidence type="ECO:0000256" key="4">
    <source>
        <dbReference type="ARBA" id="ARBA00022729"/>
    </source>
</evidence>
<dbReference type="Pfam" id="PF00884">
    <property type="entry name" value="Sulfatase"/>
    <property type="match status" value="1"/>
</dbReference>
<accession>A0A1R3SX76</accession>
<dbReference type="AlphaFoldDB" id="A0A1R3SX76"/>
<dbReference type="KEGG" id="psac:PSM36_2066"/>
<evidence type="ECO:0000256" key="8">
    <source>
        <dbReference type="SAM" id="MobiDB-lite"/>
    </source>
</evidence>
<dbReference type="CDD" id="cd16144">
    <property type="entry name" value="ARS_like"/>
    <property type="match status" value="1"/>
</dbReference>
<evidence type="ECO:0000256" key="5">
    <source>
        <dbReference type="ARBA" id="ARBA00022801"/>
    </source>
</evidence>
<evidence type="ECO:0000256" key="1">
    <source>
        <dbReference type="ARBA" id="ARBA00001913"/>
    </source>
</evidence>
<name>A0A1R3SX76_9BACT</name>
<dbReference type="InterPro" id="IPR050738">
    <property type="entry name" value="Sulfatase"/>
</dbReference>
<keyword evidence="6" id="KW-0106">Calcium</keyword>
<dbReference type="PANTHER" id="PTHR42693:SF42">
    <property type="entry name" value="ARYLSULFATASE G"/>
    <property type="match status" value="1"/>
</dbReference>
<dbReference type="STRING" id="1642647.PSM36_2066"/>
<dbReference type="Gene3D" id="3.40.720.10">
    <property type="entry name" value="Alkaline Phosphatase, subunit A"/>
    <property type="match status" value="1"/>
</dbReference>
<keyword evidence="5" id="KW-0378">Hydrolase</keyword>
<sequence length="530" mass="60079">MNSKAVFSILSGAALLPLSLYGVTGKKQPNVLIILADDLGWKDLHCTGSDYYETPNIDGIAAKGAVFTNAYAACQVSSPSRASILTGKTPARHGITTWIGEASGEEWRKMNRHTKMLPPDYNWRLSADELTLPEKLKEANYTTFMAGKWHLGDEQSTPEIHGFDINIGGWDSGSPHGGYFSPYDNPKLTDGPAGENLSMRLAKETSDFIKNHTETEREKPFFAYLSFYAVHSPIQTTKERWSYFRDKAEKNGISAEGFAIDRTLPVRQHQDNPVYAGLIRQMDDAVGVVLQQLKDSGIDDNTIIIFTSDNGGVSSGDNYSTSNLPLRGGKGRQWEGGLRVPFIIRYSPEIAAGISCDKPVIGMDIYPTILDYAGIKSVPKQHMDGISIRRVIENNRPEKVERELYWHFPHYANQGGEPSSVIRKGDWKLIYYHEDERCELYNLQLDESENEFLNPYYPQKVKELKKNLFRWMKKVDAKLPVVDPLYDPRKETAFRKQQQEQTLKRQSEIREKQLSPDWEPNATWWGSIID</sequence>
<dbReference type="Gene3D" id="3.30.1120.10">
    <property type="match status" value="1"/>
</dbReference>
<comment type="PTM">
    <text evidence="7">The conversion to 3-oxoalanine (also known as C-formylglycine, FGly), of a serine or cysteine residue in prokaryotes and of a cysteine residue in eukaryotes, is critical for catalytic activity.</text>
</comment>
<proteinExistence type="inferred from homology"/>
<evidence type="ECO:0000256" key="6">
    <source>
        <dbReference type="ARBA" id="ARBA00022837"/>
    </source>
</evidence>